<protein>
    <submittedName>
        <fullName evidence="1">Uncharacterized protein</fullName>
    </submittedName>
</protein>
<reference evidence="1 2" key="1">
    <citation type="journal article" date="2010" name="Genome Res.">
        <title>Genomic, proteomic, and transcriptomic analysis of virulent and avirulent Rickettsia prowazekii reveals its adaptive mutation capabilities.</title>
        <authorList>
            <person name="Bechah Y."/>
            <person name="El Karkouri K."/>
            <person name="Mediannikov O."/>
            <person name="Leroy Q."/>
            <person name="Pelletier N."/>
            <person name="Robert C."/>
            <person name="Medigue C."/>
            <person name="Mege J.L."/>
            <person name="Raoult D."/>
        </authorList>
    </citation>
    <scope>NUCLEOTIDE SEQUENCE [LARGE SCALE GENOMIC DNA]</scope>
    <source>
        <strain evidence="1 2">Rp22</strain>
    </source>
</reference>
<accession>D5AW67</accession>
<dbReference type="PATRIC" id="fig|449216.3.peg.146"/>
<dbReference type="AlphaFoldDB" id="D5AW67"/>
<evidence type="ECO:0000313" key="1">
    <source>
        <dbReference type="EMBL" id="ADE29656.1"/>
    </source>
</evidence>
<proteinExistence type="predicted"/>
<sequence>MHKKITPKNLNKIYNTEKVIAESIKIGNILKYNKQEGFQTKRLETVKGIAVSQLQAKQERQQQGKHY</sequence>
<dbReference type="KEGG" id="rpq:rpr22_0148"/>
<dbReference type="HOGENOM" id="CLU_2809715_0_0_5"/>
<organism evidence="1 2">
    <name type="scientific">Rickettsia prowazekii (strain Rp22)</name>
    <dbReference type="NCBI Taxonomy" id="449216"/>
    <lineage>
        <taxon>Bacteria</taxon>
        <taxon>Pseudomonadati</taxon>
        <taxon>Pseudomonadota</taxon>
        <taxon>Alphaproteobacteria</taxon>
        <taxon>Rickettsiales</taxon>
        <taxon>Rickettsiaceae</taxon>
        <taxon>Rickettsieae</taxon>
        <taxon>Rickettsia</taxon>
        <taxon>typhus group</taxon>
    </lineage>
</organism>
<gene>
    <name evidence="1" type="ORF">rpr22_0148</name>
</gene>
<dbReference type="EMBL" id="CP001584">
    <property type="protein sequence ID" value="ADE29656.1"/>
    <property type="molecule type" value="Genomic_DNA"/>
</dbReference>
<name>D5AW67_RICPP</name>
<evidence type="ECO:0000313" key="2">
    <source>
        <dbReference type="Proteomes" id="UP000006931"/>
    </source>
</evidence>
<dbReference type="Proteomes" id="UP000006931">
    <property type="component" value="Chromosome"/>
</dbReference>